<dbReference type="PROSITE" id="PS51707">
    <property type="entry name" value="CYTH"/>
    <property type="match status" value="1"/>
</dbReference>
<comment type="caution">
    <text evidence="2">The sequence shown here is derived from an EMBL/GenBank/DDBJ whole genome shotgun (WGS) entry which is preliminary data.</text>
</comment>
<proteinExistence type="predicted"/>
<keyword evidence="3" id="KW-1185">Reference proteome</keyword>
<evidence type="ECO:0000313" key="2">
    <source>
        <dbReference type="EMBL" id="OKY79144.1"/>
    </source>
</evidence>
<name>A0A1Q6DXP8_METT1</name>
<sequence>MIEVEVKAKLSNKTERKVKNKFNFKKEIKQTDYYFNHPNRDFKKTDEALRIRKTNTDTYLTYKGSKLDEKSKSREEYEIKVSDFEETKKILTKLSFRKPKEVKKTRQVYEKDSTKIYIDNVKGLGKFIEVEKIANETEYKNKLHKCIKLIKDLGIDENNLEKRSYLELLEN</sequence>
<dbReference type="InterPro" id="IPR033469">
    <property type="entry name" value="CYTH-like_dom_sf"/>
</dbReference>
<feature type="domain" description="CYTH" evidence="1">
    <location>
        <begin position="1"/>
        <end position="171"/>
    </location>
</feature>
<evidence type="ECO:0000313" key="3">
    <source>
        <dbReference type="Proteomes" id="UP000185744"/>
    </source>
</evidence>
<dbReference type="NCBIfam" id="TIGR00318">
    <property type="entry name" value="cyaB"/>
    <property type="match status" value="1"/>
</dbReference>
<dbReference type="SMART" id="SM01118">
    <property type="entry name" value="CYTH"/>
    <property type="match status" value="1"/>
</dbReference>
<dbReference type="InterPro" id="IPR023577">
    <property type="entry name" value="CYTH_domain"/>
</dbReference>
<accession>A0A1Q6DXP8</accession>
<dbReference type="PANTHER" id="PTHR21028:SF2">
    <property type="entry name" value="CYTH DOMAIN-CONTAINING PROTEIN"/>
    <property type="match status" value="1"/>
</dbReference>
<reference evidence="2" key="1">
    <citation type="submission" date="2016-12" db="EMBL/GenBank/DDBJ databases">
        <title>Discovery of methanogenic haloarchaea.</title>
        <authorList>
            <person name="Sorokin D.Y."/>
            <person name="Makarova K.S."/>
            <person name="Abbas B."/>
            <person name="Ferrer M."/>
            <person name="Golyshin P.N."/>
        </authorList>
    </citation>
    <scope>NUCLEOTIDE SEQUENCE [LARGE SCALE GENOMIC DNA]</scope>
    <source>
        <strain evidence="2">HMET1</strain>
    </source>
</reference>
<dbReference type="Gene3D" id="2.40.320.10">
    <property type="entry name" value="Hypothetical Protein Pfu-838710-001"/>
    <property type="match status" value="1"/>
</dbReference>
<dbReference type="SUPFAM" id="SSF55154">
    <property type="entry name" value="CYTH-like phosphatases"/>
    <property type="match status" value="1"/>
</dbReference>
<dbReference type="STRING" id="1903181.BTN85_1651"/>
<dbReference type="EMBL" id="MSDW01000001">
    <property type="protein sequence ID" value="OKY79144.1"/>
    <property type="molecule type" value="Genomic_DNA"/>
</dbReference>
<protein>
    <submittedName>
        <fullName evidence="2">Adenylate cyclase CyaB, class 2 (Thermophilic)</fullName>
    </submittedName>
</protein>
<dbReference type="InParanoid" id="A0A1Q6DXP8"/>
<gene>
    <name evidence="2" type="ORF">BTN85_1651</name>
</gene>
<dbReference type="Proteomes" id="UP000185744">
    <property type="component" value="Unassembled WGS sequence"/>
</dbReference>
<dbReference type="PANTHER" id="PTHR21028">
    <property type="entry name" value="SI:CH211-156B7.4"/>
    <property type="match status" value="1"/>
</dbReference>
<dbReference type="CDD" id="cd07890">
    <property type="entry name" value="CYTH-like_AC_IV-like"/>
    <property type="match status" value="1"/>
</dbReference>
<evidence type="ECO:0000259" key="1">
    <source>
        <dbReference type="PROSITE" id="PS51707"/>
    </source>
</evidence>
<dbReference type="InterPro" id="IPR008173">
    <property type="entry name" value="Adenylyl_cyclase_CyaB"/>
</dbReference>
<dbReference type="Pfam" id="PF01928">
    <property type="entry name" value="CYTH"/>
    <property type="match status" value="1"/>
</dbReference>
<organism evidence="2 3">
    <name type="scientific">Methanohalarchaeum thermophilum</name>
    <dbReference type="NCBI Taxonomy" id="1903181"/>
    <lineage>
        <taxon>Archaea</taxon>
        <taxon>Methanobacteriati</taxon>
        <taxon>Methanobacteriota</taxon>
        <taxon>Methanonatronarchaeia</taxon>
        <taxon>Methanonatronarchaeales</taxon>
        <taxon>Methanonatronarchaeaceae</taxon>
        <taxon>Candidatus Methanohalarchaeum</taxon>
    </lineage>
</organism>
<dbReference type="AlphaFoldDB" id="A0A1Q6DXP8"/>